<organism evidence="4 5">
    <name type="scientific">Aduncisulcus paluster</name>
    <dbReference type="NCBI Taxonomy" id="2918883"/>
    <lineage>
        <taxon>Eukaryota</taxon>
        <taxon>Metamonada</taxon>
        <taxon>Carpediemonas-like organisms</taxon>
        <taxon>Aduncisulcus</taxon>
    </lineage>
</organism>
<dbReference type="CDD" id="cd02620">
    <property type="entry name" value="Peptidase_C1A_CathepsinB"/>
    <property type="match status" value="1"/>
</dbReference>
<evidence type="ECO:0000256" key="1">
    <source>
        <dbReference type="ARBA" id="ARBA00008455"/>
    </source>
</evidence>
<feature type="non-terminal residue" evidence="4">
    <location>
        <position position="1"/>
    </location>
</feature>
<proteinExistence type="inferred from homology"/>
<dbReference type="Pfam" id="PF00112">
    <property type="entry name" value="Peptidase_C1"/>
    <property type="match status" value="2"/>
</dbReference>
<protein>
    <submittedName>
        <fullName evidence="4">Peptidase C1A</fullName>
    </submittedName>
</protein>
<dbReference type="InterPro" id="IPR025661">
    <property type="entry name" value="Pept_asp_AS"/>
</dbReference>
<dbReference type="InterPro" id="IPR000668">
    <property type="entry name" value="Peptidase_C1A_C"/>
</dbReference>
<dbReference type="PROSITE" id="PS00139">
    <property type="entry name" value="THIOL_PROTEASE_CYS"/>
    <property type="match status" value="1"/>
</dbReference>
<sequence>FKTTGTVLDECFPYPEETYLLGIVPACPTTCTDGSSLVHYKSTETFAVTGVDNIMAEIYNNGPVEVSFNVYYDFEVYTSGIYEHTWGPYMGGHAVKAVGWGVEDGTDYWIIANSWGADWGEDGYFRIVKGVNECGIEGNVTAGTPDLDHIGASDAALLQDAEKIAEHNASNSKWTAKMYDRFQGLTISEAQKLLRTSTERPVLPVKRHFMSADALPDSFESTTAWPGLIGGIRDQGECGSCWAFSSSEVLSDRCAIARGSNFVELSPEYLVSCDTANDGCNGGNLDFVWAFLKNTGDVTEECFPYADVTYNDGEELPCPTTCDDGSALTFYKASNFYNVDSNETSIATEIMNNGPVSAAFNVYQDFYSYTSGIYEHTWGWYMGGHAIKIVGWGIESTTKYWTVANSWGADWGEDGFFRIVKGDNECGIESAVVAGLCA</sequence>
<evidence type="ECO:0000313" key="5">
    <source>
        <dbReference type="Proteomes" id="UP001057375"/>
    </source>
</evidence>
<dbReference type="PROSITE" id="PS00639">
    <property type="entry name" value="THIOL_PROTEASE_HIS"/>
    <property type="match status" value="2"/>
</dbReference>
<name>A0ABQ5KSX7_9EUKA</name>
<keyword evidence="5" id="KW-1185">Reference proteome</keyword>
<dbReference type="InterPro" id="IPR013128">
    <property type="entry name" value="Peptidase_C1A"/>
</dbReference>
<dbReference type="SMART" id="SM00645">
    <property type="entry name" value="Pept_C1"/>
    <property type="match status" value="2"/>
</dbReference>
<evidence type="ECO:0000256" key="2">
    <source>
        <dbReference type="ARBA" id="ARBA00023157"/>
    </source>
</evidence>
<evidence type="ECO:0000313" key="4">
    <source>
        <dbReference type="EMBL" id="GKT34524.1"/>
    </source>
</evidence>
<gene>
    <name evidence="4" type="ORF">ADUPG1_007864</name>
</gene>
<feature type="domain" description="Peptidase C1A papain C-terminal" evidence="3">
    <location>
        <begin position="2"/>
        <end position="144"/>
    </location>
</feature>
<dbReference type="Gene3D" id="3.90.70.10">
    <property type="entry name" value="Cysteine proteinases"/>
    <property type="match status" value="2"/>
</dbReference>
<dbReference type="PANTHER" id="PTHR12411">
    <property type="entry name" value="CYSTEINE PROTEASE FAMILY C1-RELATED"/>
    <property type="match status" value="1"/>
</dbReference>
<dbReference type="InterPro" id="IPR038765">
    <property type="entry name" value="Papain-like_cys_pep_sf"/>
</dbReference>
<keyword evidence="2" id="KW-1015">Disulfide bond</keyword>
<evidence type="ECO:0000259" key="3">
    <source>
        <dbReference type="SMART" id="SM00645"/>
    </source>
</evidence>
<dbReference type="InterPro" id="IPR000169">
    <property type="entry name" value="Pept_cys_AS"/>
</dbReference>
<dbReference type="EMBL" id="BQXS01010825">
    <property type="protein sequence ID" value="GKT34524.1"/>
    <property type="molecule type" value="Genomic_DNA"/>
</dbReference>
<dbReference type="InterPro" id="IPR025660">
    <property type="entry name" value="Pept_his_AS"/>
</dbReference>
<dbReference type="SUPFAM" id="SSF54001">
    <property type="entry name" value="Cysteine proteinases"/>
    <property type="match status" value="2"/>
</dbReference>
<reference evidence="4" key="1">
    <citation type="submission" date="2022-03" db="EMBL/GenBank/DDBJ databases">
        <title>Draft genome sequence of Aduncisulcus paluster, a free-living microaerophilic Fornicata.</title>
        <authorList>
            <person name="Yuyama I."/>
            <person name="Kume K."/>
            <person name="Tamura T."/>
            <person name="Inagaki Y."/>
            <person name="Hashimoto T."/>
        </authorList>
    </citation>
    <scope>NUCLEOTIDE SEQUENCE</scope>
    <source>
        <strain evidence="4">NY0171</strain>
    </source>
</reference>
<dbReference type="PROSITE" id="PS00640">
    <property type="entry name" value="THIOL_PROTEASE_ASN"/>
    <property type="match status" value="2"/>
</dbReference>
<dbReference type="Proteomes" id="UP001057375">
    <property type="component" value="Unassembled WGS sequence"/>
</dbReference>
<comment type="similarity">
    <text evidence="1">Belongs to the peptidase C1 family.</text>
</comment>
<accession>A0ABQ5KSX7</accession>
<comment type="caution">
    <text evidence="4">The sequence shown here is derived from an EMBL/GenBank/DDBJ whole genome shotgun (WGS) entry which is preliminary data.</text>
</comment>
<feature type="domain" description="Peptidase C1A papain C-terminal" evidence="3">
    <location>
        <begin position="215"/>
        <end position="436"/>
    </location>
</feature>
<dbReference type="PRINTS" id="PR00705">
    <property type="entry name" value="PAPAIN"/>
</dbReference>